<dbReference type="Gene3D" id="2.40.50.1020">
    <property type="entry name" value="LytTr DNA-binding domain"/>
    <property type="match status" value="1"/>
</dbReference>
<evidence type="ECO:0000259" key="1">
    <source>
        <dbReference type="Pfam" id="PF04397"/>
    </source>
</evidence>
<protein>
    <recommendedName>
        <fullName evidence="1">HTH LytTR-type domain-containing protein</fullName>
    </recommendedName>
</protein>
<accession>A0ABU1J2K3</accession>
<feature type="domain" description="HTH LytTR-type" evidence="1">
    <location>
        <begin position="16"/>
        <end position="84"/>
    </location>
</feature>
<reference evidence="2 3" key="1">
    <citation type="submission" date="2023-07" db="EMBL/GenBank/DDBJ databases">
        <title>Genomic Encyclopedia of Type Strains, Phase IV (KMG-IV): sequencing the most valuable type-strain genomes for metagenomic binning, comparative biology and taxonomic classification.</title>
        <authorList>
            <person name="Goeker M."/>
        </authorList>
    </citation>
    <scope>NUCLEOTIDE SEQUENCE [LARGE SCALE GENOMIC DNA]</scope>
    <source>
        <strain evidence="2 3">DSM 22170</strain>
    </source>
</reference>
<gene>
    <name evidence="2" type="ORF">JOC58_003604</name>
</gene>
<proteinExistence type="predicted"/>
<name>A0ABU1J2K3_9BACL</name>
<sequence>MLEVIRELDKHTVETVQLAADAVWFMEYDRRKDRIVIHAQDSIYYMKGSIKHLEIHLRDEGYRFLEVDRGTLINADNIVWINLVRKEAFFEPYPTRKSKRCGIAHHRFLNTVDELHRMNPSLSITSPA</sequence>
<dbReference type="Pfam" id="PF04397">
    <property type="entry name" value="LytTR"/>
    <property type="match status" value="1"/>
</dbReference>
<evidence type="ECO:0000313" key="3">
    <source>
        <dbReference type="Proteomes" id="UP001185028"/>
    </source>
</evidence>
<organism evidence="2 3">
    <name type="scientific">Paenibacillus hunanensis</name>
    <dbReference type="NCBI Taxonomy" id="539262"/>
    <lineage>
        <taxon>Bacteria</taxon>
        <taxon>Bacillati</taxon>
        <taxon>Bacillota</taxon>
        <taxon>Bacilli</taxon>
        <taxon>Bacillales</taxon>
        <taxon>Paenibacillaceae</taxon>
        <taxon>Paenibacillus</taxon>
    </lineage>
</organism>
<keyword evidence="3" id="KW-1185">Reference proteome</keyword>
<dbReference type="InterPro" id="IPR007492">
    <property type="entry name" value="LytTR_DNA-bd_dom"/>
</dbReference>
<comment type="caution">
    <text evidence="2">The sequence shown here is derived from an EMBL/GenBank/DDBJ whole genome shotgun (WGS) entry which is preliminary data.</text>
</comment>
<dbReference type="EMBL" id="JAVDQH010000017">
    <property type="protein sequence ID" value="MDR6245691.1"/>
    <property type="molecule type" value="Genomic_DNA"/>
</dbReference>
<dbReference type="Proteomes" id="UP001185028">
    <property type="component" value="Unassembled WGS sequence"/>
</dbReference>
<evidence type="ECO:0000313" key="2">
    <source>
        <dbReference type="EMBL" id="MDR6245691.1"/>
    </source>
</evidence>
<dbReference type="RefSeq" id="WP_188776432.1">
    <property type="nucleotide sequence ID" value="NZ_BMMB01000006.1"/>
</dbReference>